<keyword evidence="3" id="KW-1185">Reference proteome</keyword>
<sequence length="92" mass="9458">MQAGGHGGDGALGFGRRRGGGSVVCEESTTAEQLGLGTCRFMATGRWFFEVSMVIGKGQSTGWLRVCVEAEKAVWEDVCLGAAIGSGKTGDG</sequence>
<gene>
    <name evidence="2" type="ORF">M0R45_030387</name>
</gene>
<evidence type="ECO:0000313" key="3">
    <source>
        <dbReference type="Proteomes" id="UP001457282"/>
    </source>
</evidence>
<protein>
    <submittedName>
        <fullName evidence="2">Uncharacterized protein</fullName>
    </submittedName>
</protein>
<dbReference type="AlphaFoldDB" id="A0AAW1WAV1"/>
<reference evidence="2 3" key="1">
    <citation type="journal article" date="2023" name="G3 (Bethesda)">
        <title>A chromosome-length genome assembly and annotation of blackberry (Rubus argutus, cv. 'Hillquist').</title>
        <authorList>
            <person name="Bruna T."/>
            <person name="Aryal R."/>
            <person name="Dudchenko O."/>
            <person name="Sargent D.J."/>
            <person name="Mead D."/>
            <person name="Buti M."/>
            <person name="Cavallini A."/>
            <person name="Hytonen T."/>
            <person name="Andres J."/>
            <person name="Pham M."/>
            <person name="Weisz D."/>
            <person name="Mascagni F."/>
            <person name="Usai G."/>
            <person name="Natali L."/>
            <person name="Bassil N."/>
            <person name="Fernandez G.E."/>
            <person name="Lomsadze A."/>
            <person name="Armour M."/>
            <person name="Olukolu B."/>
            <person name="Poorten T."/>
            <person name="Britton C."/>
            <person name="Davik J."/>
            <person name="Ashrafi H."/>
            <person name="Aiden E.L."/>
            <person name="Borodovsky M."/>
            <person name="Worthington M."/>
        </authorList>
    </citation>
    <scope>NUCLEOTIDE SEQUENCE [LARGE SCALE GENOMIC DNA]</scope>
    <source>
        <strain evidence="2">PI 553951</strain>
    </source>
</reference>
<comment type="caution">
    <text evidence="2">The sequence shown here is derived from an EMBL/GenBank/DDBJ whole genome shotgun (WGS) entry which is preliminary data.</text>
</comment>
<feature type="region of interest" description="Disordered" evidence="1">
    <location>
        <begin position="1"/>
        <end position="22"/>
    </location>
</feature>
<evidence type="ECO:0000313" key="2">
    <source>
        <dbReference type="EMBL" id="KAK9921894.1"/>
    </source>
</evidence>
<feature type="compositionally biased region" description="Gly residues" evidence="1">
    <location>
        <begin position="1"/>
        <end position="13"/>
    </location>
</feature>
<organism evidence="2 3">
    <name type="scientific">Rubus argutus</name>
    <name type="common">Southern blackberry</name>
    <dbReference type="NCBI Taxonomy" id="59490"/>
    <lineage>
        <taxon>Eukaryota</taxon>
        <taxon>Viridiplantae</taxon>
        <taxon>Streptophyta</taxon>
        <taxon>Embryophyta</taxon>
        <taxon>Tracheophyta</taxon>
        <taxon>Spermatophyta</taxon>
        <taxon>Magnoliopsida</taxon>
        <taxon>eudicotyledons</taxon>
        <taxon>Gunneridae</taxon>
        <taxon>Pentapetalae</taxon>
        <taxon>rosids</taxon>
        <taxon>fabids</taxon>
        <taxon>Rosales</taxon>
        <taxon>Rosaceae</taxon>
        <taxon>Rosoideae</taxon>
        <taxon>Rosoideae incertae sedis</taxon>
        <taxon>Rubus</taxon>
    </lineage>
</organism>
<accession>A0AAW1WAV1</accession>
<dbReference type="EMBL" id="JBEDUW010000006">
    <property type="protein sequence ID" value="KAK9921894.1"/>
    <property type="molecule type" value="Genomic_DNA"/>
</dbReference>
<name>A0AAW1WAV1_RUBAR</name>
<proteinExistence type="predicted"/>
<evidence type="ECO:0000256" key="1">
    <source>
        <dbReference type="SAM" id="MobiDB-lite"/>
    </source>
</evidence>
<dbReference type="Proteomes" id="UP001457282">
    <property type="component" value="Unassembled WGS sequence"/>
</dbReference>